<dbReference type="InterPro" id="IPR057942">
    <property type="entry name" value="TPR_TNPO3_IPO13_3rd"/>
</dbReference>
<dbReference type="Pfam" id="PF24140">
    <property type="entry name" value="TPR_TNPO3_IPO13_3rd"/>
    <property type="match status" value="1"/>
</dbReference>
<evidence type="ECO:0000313" key="7">
    <source>
        <dbReference type="Proteomes" id="UP001161017"/>
    </source>
</evidence>
<keyword evidence="5" id="KW-0539">Nucleus</keyword>
<dbReference type="InterPro" id="IPR051345">
    <property type="entry name" value="Importin_beta-like_NTR"/>
</dbReference>
<dbReference type="GO" id="GO:0005737">
    <property type="term" value="C:cytoplasm"/>
    <property type="evidence" value="ECO:0007669"/>
    <property type="project" value="TreeGrafter"/>
</dbReference>
<dbReference type="PANTHER" id="PTHR12363">
    <property type="entry name" value="TRANSPORTIN 3 AND IMPORTIN 13"/>
    <property type="match status" value="1"/>
</dbReference>
<dbReference type="PANTHER" id="PTHR12363:SF33">
    <property type="entry name" value="IMPORTIN-13"/>
    <property type="match status" value="1"/>
</dbReference>
<gene>
    <name evidence="6" type="primary">PDR6</name>
    <name evidence="6" type="ORF">OHK93_002884</name>
</gene>
<dbReference type="SUPFAM" id="SSF48371">
    <property type="entry name" value="ARM repeat"/>
    <property type="match status" value="1"/>
</dbReference>
<evidence type="ECO:0000256" key="4">
    <source>
        <dbReference type="ARBA" id="ARBA00022927"/>
    </source>
</evidence>
<comment type="similarity">
    <text evidence="2">Belongs to the importin beta family.</text>
</comment>
<keyword evidence="7" id="KW-1185">Reference proteome</keyword>
<organism evidence="6 7">
    <name type="scientific">Ramalina farinacea</name>
    <dbReference type="NCBI Taxonomy" id="258253"/>
    <lineage>
        <taxon>Eukaryota</taxon>
        <taxon>Fungi</taxon>
        <taxon>Dikarya</taxon>
        <taxon>Ascomycota</taxon>
        <taxon>Pezizomycotina</taxon>
        <taxon>Lecanoromycetes</taxon>
        <taxon>OSLEUM clade</taxon>
        <taxon>Lecanoromycetidae</taxon>
        <taxon>Lecanorales</taxon>
        <taxon>Lecanorineae</taxon>
        <taxon>Ramalinaceae</taxon>
        <taxon>Ramalina</taxon>
    </lineage>
</organism>
<protein>
    <submittedName>
        <fullName evidence="6">Member of the karyopherin-beta</fullName>
    </submittedName>
</protein>
<name>A0AA43QWQ6_9LECA</name>
<proteinExistence type="inferred from homology"/>
<keyword evidence="3" id="KW-0813">Transport</keyword>
<evidence type="ECO:0000256" key="5">
    <source>
        <dbReference type="ARBA" id="ARBA00023242"/>
    </source>
</evidence>
<keyword evidence="4" id="KW-0653">Protein transport</keyword>
<evidence type="ECO:0000256" key="2">
    <source>
        <dbReference type="ARBA" id="ARBA00007991"/>
    </source>
</evidence>
<evidence type="ECO:0000256" key="3">
    <source>
        <dbReference type="ARBA" id="ARBA00022448"/>
    </source>
</evidence>
<evidence type="ECO:0000256" key="1">
    <source>
        <dbReference type="ARBA" id="ARBA00004123"/>
    </source>
</evidence>
<reference evidence="6" key="1">
    <citation type="journal article" date="2023" name="Genome Biol. Evol.">
        <title>First Whole Genome Sequence and Flow Cytometry Genome Size Data for the Lichen-Forming Fungus Ramalina farinacea (Ascomycota).</title>
        <authorList>
            <person name="Llewellyn T."/>
            <person name="Mian S."/>
            <person name="Hill R."/>
            <person name="Leitch I.J."/>
            <person name="Gaya E."/>
        </authorList>
    </citation>
    <scope>NUCLEOTIDE SEQUENCE</scope>
    <source>
        <strain evidence="6">LIQ254RAFAR</strain>
    </source>
</reference>
<sequence length="959" mass="105977">MANPTTADLEELVKALYRAETPIAVKNQTSGFLSGLQRTPQGWLYAISLLQSEDANVRFYGAANLTIKVKNDLGSLNPEDHRGLRATLLLNLIGQINQHYERRVIWKLCSALAAYTLQALGQFPQSVSDLARRLAFVQAGSSMQRDRPLRTVLEGLSLAQLQAVLWYASALAEEAESCSSNSQSSAIEQVLCAELNDVVIALQWALGLETSRATAWGTPKAAIQCYQMHASFGRRHTEFLALHELMPQVLSLIDISDDESGACGFVVDALQHFPEILDKVSMQRLAAILSSAQAESLIAAMKKDPMSNFNDDFLQLLMSYGDAAMKDIARAEDEPNSKIGQELLDLMGCLGAPGIEDAICTGVINFWVAHFEYVQETEGDPAHDSRSDWLDAARKRMWQVLSSCWTKICYPSDGTADKWRPDELSDFKGYRLEVQELVQTGYLTLGATLFSKFADLAVGCLRASQWSEAEASIFVLNAMSETCTEGDVTVDAELSKLFASPIFGELDTAPAYIRLKFQRVRLRMVERYSNYFDREPRHLPQILNSLFQALSDPSLATTAAKVIKVLSSACRWHLRAEIGTFITLARSILPADTLEPLAKQDFLGALASVIQVLGPMSQVNHLRGLLWHIEQDIRTGADLLNINPTTGSARILNSLHCLVEMGKALKSADWESGGCGMYWTIADGHYLQLDMIKMIGQVFRLLHTDRAITEAVCQILRSGYSESIPGLFVFSPRVTADFVQATTPATGGLAYVFETAAVMLGKQSDSSDVDMQSIAYDILNHARRVTERAEDAAPIDPDMNTSLIDLMSKSIPRYMKGLIMVPREASDLFVNAMRGLMAPETPQKAASAHFWAVFVQRHDMDPELGVVVEGIVEALAPQLCQELIFQIAGTAMRSQLDTIAEPVKKLVFHQTMLTKRCMTQALESSEFPNPEVTLADRRVFLQKLLRQATYLVMSASLSS</sequence>
<dbReference type="AlphaFoldDB" id="A0AA43QWQ6"/>
<evidence type="ECO:0000313" key="6">
    <source>
        <dbReference type="EMBL" id="MDI1491675.1"/>
    </source>
</evidence>
<comment type="caution">
    <text evidence="6">The sequence shown here is derived from an EMBL/GenBank/DDBJ whole genome shotgun (WGS) entry which is preliminary data.</text>
</comment>
<dbReference type="Gene3D" id="1.25.10.10">
    <property type="entry name" value="Leucine-rich Repeat Variant"/>
    <property type="match status" value="1"/>
</dbReference>
<dbReference type="GO" id="GO:0006606">
    <property type="term" value="P:protein import into nucleus"/>
    <property type="evidence" value="ECO:0007669"/>
    <property type="project" value="TreeGrafter"/>
</dbReference>
<accession>A0AA43QWQ6</accession>
<comment type="subcellular location">
    <subcellularLocation>
        <location evidence="1">Nucleus</location>
    </subcellularLocation>
</comment>
<dbReference type="Proteomes" id="UP001161017">
    <property type="component" value="Unassembled WGS sequence"/>
</dbReference>
<dbReference type="InterPro" id="IPR016024">
    <property type="entry name" value="ARM-type_fold"/>
</dbReference>
<dbReference type="InterPro" id="IPR011989">
    <property type="entry name" value="ARM-like"/>
</dbReference>
<dbReference type="GO" id="GO:0005634">
    <property type="term" value="C:nucleus"/>
    <property type="evidence" value="ECO:0007669"/>
    <property type="project" value="UniProtKB-SubCell"/>
</dbReference>
<dbReference type="EMBL" id="JAPUFD010000015">
    <property type="protein sequence ID" value="MDI1491675.1"/>
    <property type="molecule type" value="Genomic_DNA"/>
</dbReference>